<dbReference type="Gene3D" id="1.10.10.10">
    <property type="entry name" value="Winged helix-like DNA-binding domain superfamily/Winged helix DNA-binding domain"/>
    <property type="match status" value="1"/>
</dbReference>
<evidence type="ECO:0000256" key="2">
    <source>
        <dbReference type="ARBA" id="ARBA00023015"/>
    </source>
</evidence>
<dbReference type="InterPro" id="IPR007627">
    <property type="entry name" value="RNA_pol_sigma70_r2"/>
</dbReference>
<reference evidence="10" key="1">
    <citation type="journal article" date="2019" name="Int. J. Syst. Evol. Microbiol.">
        <title>The Global Catalogue of Microorganisms (GCM) 10K type strain sequencing project: providing services to taxonomists for standard genome sequencing and annotation.</title>
        <authorList>
            <consortium name="The Broad Institute Genomics Platform"/>
            <consortium name="The Broad Institute Genome Sequencing Center for Infectious Disease"/>
            <person name="Wu L."/>
            <person name="Ma J."/>
        </authorList>
    </citation>
    <scope>NUCLEOTIDE SEQUENCE [LARGE SCALE GENOMIC DNA]</scope>
    <source>
        <strain evidence="10">2902at01</strain>
    </source>
</reference>
<dbReference type="InterPro" id="IPR013325">
    <property type="entry name" value="RNA_pol_sigma_r2"/>
</dbReference>
<dbReference type="InterPro" id="IPR013324">
    <property type="entry name" value="RNA_pol_sigma_r3/r4-like"/>
</dbReference>
<accession>A0ABV8KLQ6</accession>
<feature type="domain" description="RNA polymerase sigma-70 region 4" evidence="8">
    <location>
        <begin position="104"/>
        <end position="152"/>
    </location>
</feature>
<dbReference type="EMBL" id="JBHSBN010000008">
    <property type="protein sequence ID" value="MFC4107049.1"/>
    <property type="molecule type" value="Genomic_DNA"/>
</dbReference>
<feature type="domain" description="RNA polymerase sigma-70 region 2" evidence="7">
    <location>
        <begin position="5"/>
        <end position="72"/>
    </location>
</feature>
<keyword evidence="5" id="KW-0804">Transcription</keyword>
<dbReference type="Pfam" id="PF04545">
    <property type="entry name" value="Sigma70_r4"/>
    <property type="match status" value="1"/>
</dbReference>
<gene>
    <name evidence="9" type="ORF">ACFOX0_14075</name>
</gene>
<keyword evidence="3" id="KW-0731">Sigma factor</keyword>
<dbReference type="SUPFAM" id="SSF88659">
    <property type="entry name" value="Sigma3 and sigma4 domains of RNA polymerase sigma factors"/>
    <property type="match status" value="1"/>
</dbReference>
<evidence type="ECO:0000256" key="6">
    <source>
        <dbReference type="SAM" id="MobiDB-lite"/>
    </source>
</evidence>
<dbReference type="PANTHER" id="PTHR43133:SF52">
    <property type="entry name" value="ECF RNA POLYMERASE SIGMA FACTOR SIGL"/>
    <property type="match status" value="1"/>
</dbReference>
<dbReference type="SUPFAM" id="SSF88946">
    <property type="entry name" value="Sigma2 domain of RNA polymerase sigma factors"/>
    <property type="match status" value="1"/>
</dbReference>
<dbReference type="RefSeq" id="WP_377545916.1">
    <property type="nucleotide sequence ID" value="NZ_JBHSBN010000008.1"/>
</dbReference>
<dbReference type="Proteomes" id="UP001595868">
    <property type="component" value="Unassembled WGS sequence"/>
</dbReference>
<evidence type="ECO:0000256" key="5">
    <source>
        <dbReference type="ARBA" id="ARBA00023163"/>
    </source>
</evidence>
<proteinExistence type="inferred from homology"/>
<evidence type="ECO:0000256" key="4">
    <source>
        <dbReference type="ARBA" id="ARBA00023125"/>
    </source>
</evidence>
<keyword evidence="10" id="KW-1185">Reference proteome</keyword>
<keyword evidence="4" id="KW-0238">DNA-binding</keyword>
<dbReference type="Pfam" id="PF04542">
    <property type="entry name" value="Sigma70_r2"/>
    <property type="match status" value="1"/>
</dbReference>
<comment type="similarity">
    <text evidence="1">Belongs to the sigma-70 factor family. ECF subfamily.</text>
</comment>
<comment type="caution">
    <text evidence="9">The sequence shown here is derived from an EMBL/GenBank/DDBJ whole genome shotgun (WGS) entry which is preliminary data.</text>
</comment>
<dbReference type="InterPro" id="IPR014284">
    <property type="entry name" value="RNA_pol_sigma-70_dom"/>
</dbReference>
<feature type="region of interest" description="Disordered" evidence="6">
    <location>
        <begin position="70"/>
        <end position="90"/>
    </location>
</feature>
<keyword evidence="2" id="KW-0805">Transcription regulation</keyword>
<evidence type="ECO:0000256" key="3">
    <source>
        <dbReference type="ARBA" id="ARBA00023082"/>
    </source>
</evidence>
<evidence type="ECO:0000259" key="7">
    <source>
        <dbReference type="Pfam" id="PF04542"/>
    </source>
</evidence>
<dbReference type="InterPro" id="IPR039425">
    <property type="entry name" value="RNA_pol_sigma-70-like"/>
</dbReference>
<evidence type="ECO:0000259" key="8">
    <source>
        <dbReference type="Pfam" id="PF04545"/>
    </source>
</evidence>
<dbReference type="Gene3D" id="1.10.1740.10">
    <property type="match status" value="1"/>
</dbReference>
<dbReference type="InterPro" id="IPR036388">
    <property type="entry name" value="WH-like_DNA-bd_sf"/>
</dbReference>
<dbReference type="CDD" id="cd06171">
    <property type="entry name" value="Sigma70_r4"/>
    <property type="match status" value="1"/>
</dbReference>
<evidence type="ECO:0000313" key="10">
    <source>
        <dbReference type="Proteomes" id="UP001595868"/>
    </source>
</evidence>
<organism evidence="9 10">
    <name type="scientific">Micromonospora zhanjiangensis</name>
    <dbReference type="NCBI Taxonomy" id="1522057"/>
    <lineage>
        <taxon>Bacteria</taxon>
        <taxon>Bacillati</taxon>
        <taxon>Actinomycetota</taxon>
        <taxon>Actinomycetes</taxon>
        <taxon>Micromonosporales</taxon>
        <taxon>Micromonosporaceae</taxon>
        <taxon>Micromonospora</taxon>
    </lineage>
</organism>
<protein>
    <submittedName>
        <fullName evidence="9">Sigma-70 family RNA polymerase sigma factor</fullName>
    </submittedName>
</protein>
<sequence>MVRTLYEQHGSALLGYATRVTGDRTAAEDVLQETLLRAWRNADSLSEATGSIRGWLFTVARNIMTDSARARASRPHEVPEAPLAAPAERDHADSVVDSMVALDALNRLPEDQRRVLVEIYYGGRTVNETAERLGIPPGTVKSRTHGAMRNLRRLLVGQPAVLEEVAG</sequence>
<dbReference type="NCBIfam" id="TIGR02937">
    <property type="entry name" value="sigma70-ECF"/>
    <property type="match status" value="1"/>
</dbReference>
<name>A0ABV8KLQ6_9ACTN</name>
<evidence type="ECO:0000313" key="9">
    <source>
        <dbReference type="EMBL" id="MFC4107049.1"/>
    </source>
</evidence>
<dbReference type="InterPro" id="IPR007630">
    <property type="entry name" value="RNA_pol_sigma70_r4"/>
</dbReference>
<dbReference type="PANTHER" id="PTHR43133">
    <property type="entry name" value="RNA POLYMERASE ECF-TYPE SIGMA FACTO"/>
    <property type="match status" value="1"/>
</dbReference>
<evidence type="ECO:0000256" key="1">
    <source>
        <dbReference type="ARBA" id="ARBA00010641"/>
    </source>
</evidence>